<name>S3BSZ7_OPHP1</name>
<dbReference type="Gene3D" id="3.60.21.10">
    <property type="match status" value="1"/>
</dbReference>
<feature type="binding site" evidence="4">
    <location>
        <position position="429"/>
    </location>
    <ligand>
        <name>Zn(2+)</name>
        <dbReference type="ChEBI" id="CHEBI:29105"/>
        <label>1</label>
    </ligand>
</feature>
<keyword evidence="2" id="KW-0325">Glycoprotein</keyword>
<feature type="disulfide bond" evidence="5">
    <location>
        <begin position="192"/>
        <end position="216"/>
    </location>
</feature>
<feature type="domain" description="Calcineurin-like phosphoesterase" evidence="7">
    <location>
        <begin position="166"/>
        <end position="430"/>
    </location>
</feature>
<keyword evidence="4" id="KW-0479">Metal-binding</keyword>
<dbReference type="Proteomes" id="UP000016923">
    <property type="component" value="Unassembled WGS sequence"/>
</dbReference>
<dbReference type="GO" id="GO:0004767">
    <property type="term" value="F:sphingomyelin phosphodiesterase activity"/>
    <property type="evidence" value="ECO:0007669"/>
    <property type="project" value="UniProtKB-UniRule"/>
</dbReference>
<proteinExistence type="inferred from homology"/>
<keyword evidence="1 3" id="KW-0378">Hydrolase</keyword>
<keyword evidence="6" id="KW-0732">Signal</keyword>
<comment type="function">
    <text evidence="3">Converts sphingomyelin to ceramide.</text>
</comment>
<feature type="disulfide bond" evidence="5">
    <location>
        <begin position="563"/>
        <end position="567"/>
    </location>
</feature>
<keyword evidence="5" id="KW-1015">Disulfide bond</keyword>
<feature type="signal peptide" evidence="6">
    <location>
        <begin position="1"/>
        <end position="18"/>
    </location>
</feature>
<dbReference type="PANTHER" id="PTHR10340">
    <property type="entry name" value="SPHINGOMYELIN PHOSPHODIESTERASE"/>
    <property type="match status" value="1"/>
</dbReference>
<feature type="binding site" evidence="4">
    <location>
        <position position="284"/>
    </location>
    <ligand>
        <name>Zn(2+)</name>
        <dbReference type="ChEBI" id="CHEBI:29105"/>
        <label>2</label>
    </ligand>
</feature>
<dbReference type="Pfam" id="PF00149">
    <property type="entry name" value="Metallophos"/>
    <property type="match status" value="1"/>
</dbReference>
<feature type="binding site" evidence="4">
    <location>
        <position position="245"/>
    </location>
    <ligand>
        <name>Zn(2+)</name>
        <dbReference type="ChEBI" id="CHEBI:29105"/>
        <label>2</label>
    </ligand>
</feature>
<feature type="binding site" evidence="4">
    <location>
        <position position="427"/>
    </location>
    <ligand>
        <name>Zn(2+)</name>
        <dbReference type="ChEBI" id="CHEBI:29105"/>
        <label>2</label>
    </ligand>
</feature>
<evidence type="ECO:0000256" key="1">
    <source>
        <dbReference type="ARBA" id="ARBA00022801"/>
    </source>
</evidence>
<dbReference type="PIRSF" id="PIRSF000948">
    <property type="entry name" value="Sphingomy_PDE"/>
    <property type="match status" value="1"/>
</dbReference>
<dbReference type="HOGENOM" id="CLU_014743_1_0_1"/>
<dbReference type="PANTHER" id="PTHR10340:SF34">
    <property type="entry name" value="SPHINGOMYELIN PHOSPHODIESTERASE"/>
    <property type="match status" value="1"/>
</dbReference>
<comment type="similarity">
    <text evidence="3">Belongs to the acid sphingomyelinase family.</text>
</comment>
<feature type="disulfide bond" evidence="5">
    <location>
        <begin position="186"/>
        <end position="191"/>
    </location>
</feature>
<dbReference type="InterPro" id="IPR004843">
    <property type="entry name" value="Calcineurin-like_PHP"/>
</dbReference>
<dbReference type="InterPro" id="IPR029052">
    <property type="entry name" value="Metallo-depent_PP-like"/>
</dbReference>
<evidence type="ECO:0000256" key="5">
    <source>
        <dbReference type="PIRSR" id="PIRSR000948-2"/>
    </source>
</evidence>
<evidence type="ECO:0000256" key="2">
    <source>
        <dbReference type="ARBA" id="ARBA00023180"/>
    </source>
</evidence>
<evidence type="ECO:0000256" key="6">
    <source>
        <dbReference type="SAM" id="SignalP"/>
    </source>
</evidence>
<feature type="disulfide bond" evidence="5">
    <location>
        <begin position="87"/>
        <end position="98"/>
    </location>
</feature>
<feature type="binding site" evidence="4">
    <location>
        <position position="393"/>
    </location>
    <ligand>
        <name>Zn(2+)</name>
        <dbReference type="ChEBI" id="CHEBI:29105"/>
        <label>2</label>
    </ligand>
</feature>
<keyword evidence="3" id="KW-0326">Glycosidase</keyword>
<dbReference type="OMA" id="VWSQTRK"/>
<evidence type="ECO:0000313" key="8">
    <source>
        <dbReference type="EMBL" id="EPE02536.1"/>
    </source>
</evidence>
<protein>
    <recommendedName>
        <fullName evidence="3">Sphingomyelin phosphodiesterase</fullName>
    </recommendedName>
</protein>
<sequence>MKTSVLFASLLTASVASAAVAPATLSSLAAGSDMSPAHLHKRTTAEEVWEALEEAATCTACEAVLTLLKAVAHLGNSDFVDLMTALCIISDTEDEDVCKGIIAMEGPILAHDLRQFRIGSHTSEVFCAYVFGLCEIPSVTAYDVPFPSPKPATGRPTSSGKTPIEVVHFSDIHVDRFYEEGASYNCTKNICCRPYTTAYEPGNTEYPAGAYGNHACDSPVTLEKSMYGAIKELVPDAAFTIFTGDVVEGAIWLVNETEVTANLQDAYQLMASYGLATVFGTVGNHDVAPVNSWPPSAIDTTISSQWAYDTMSSEWEQWIGSSASSVADSNPGSYSAIFGNLRIISINTNMYYEENFWLFAPTMETDPSGQLAWLVDELQAAEDAGQRVWILGHMPMGSSNALHDGSNYFDQIVNRYDATIAALFFGHTHKDQLQIAYSDYTARSYKNAVATSYIAPALTPTSGMPAFRVYSVDPETYGILDIVTYMTDMSAEDYDTAGPTWTKYYSAKEAYGPLVTPPIAASDTAAELSPAFWHNVTEVLAVNQTAFDEYYARKWRGYEVGSCTGDCVSSEICMMQAAEAQYNCWTPTVGIHFSKRGNSTTAAADARKHDHDECEPSLAKRMFHNLRKTKRSQI</sequence>
<feature type="chain" id="PRO_5004506512" description="Sphingomyelin phosphodiesterase" evidence="6">
    <location>
        <begin position="19"/>
        <end position="634"/>
    </location>
</feature>
<dbReference type="VEuPathDB" id="FungiDB:F503_08761"/>
<dbReference type="InterPro" id="IPR041805">
    <property type="entry name" value="ASMase/PPN1_MPP"/>
</dbReference>
<dbReference type="GO" id="GO:0016798">
    <property type="term" value="F:hydrolase activity, acting on glycosyl bonds"/>
    <property type="evidence" value="ECO:0007669"/>
    <property type="project" value="UniProtKB-KW"/>
</dbReference>
<dbReference type="SUPFAM" id="SSF56300">
    <property type="entry name" value="Metallo-dependent phosphatases"/>
    <property type="match status" value="1"/>
</dbReference>
<keyword evidence="9" id="KW-1185">Reference proteome</keyword>
<feature type="binding site" evidence="4">
    <location>
        <position position="171"/>
    </location>
    <ligand>
        <name>Zn(2+)</name>
        <dbReference type="ChEBI" id="CHEBI:29105"/>
        <label>1</label>
    </ligand>
</feature>
<feature type="binding site" evidence="4">
    <location>
        <position position="173"/>
    </location>
    <ligand>
        <name>Zn(2+)</name>
        <dbReference type="ChEBI" id="CHEBI:29105"/>
        <label>1</label>
    </ligand>
</feature>
<gene>
    <name evidence="8" type="ORF">F503_08761</name>
</gene>
<organism evidence="8 9">
    <name type="scientific">Ophiostoma piceae (strain UAMH 11346)</name>
    <name type="common">Sap stain fungus</name>
    <dbReference type="NCBI Taxonomy" id="1262450"/>
    <lineage>
        <taxon>Eukaryota</taxon>
        <taxon>Fungi</taxon>
        <taxon>Dikarya</taxon>
        <taxon>Ascomycota</taxon>
        <taxon>Pezizomycotina</taxon>
        <taxon>Sordariomycetes</taxon>
        <taxon>Sordariomycetidae</taxon>
        <taxon>Ophiostomatales</taxon>
        <taxon>Ophiostomataceae</taxon>
        <taxon>Ophiostoma</taxon>
    </lineage>
</organism>
<accession>S3BSZ7</accession>
<dbReference type="GO" id="GO:0006685">
    <property type="term" value="P:sphingomyelin catabolic process"/>
    <property type="evidence" value="ECO:0007669"/>
    <property type="project" value="UniProtKB-UniRule"/>
</dbReference>
<reference evidence="8 9" key="1">
    <citation type="journal article" date="2013" name="BMC Genomics">
        <title>The genome and transcriptome of the pine saprophyte Ophiostoma piceae, and a comparison with the bark beetle-associated pine pathogen Grosmannia clavigera.</title>
        <authorList>
            <person name="Haridas S."/>
            <person name="Wang Y."/>
            <person name="Lim L."/>
            <person name="Massoumi Alamouti S."/>
            <person name="Jackman S."/>
            <person name="Docking R."/>
            <person name="Robertson G."/>
            <person name="Birol I."/>
            <person name="Bohlmann J."/>
            <person name="Breuil C."/>
        </authorList>
    </citation>
    <scope>NUCLEOTIDE SEQUENCE [LARGE SCALE GENOMIC DNA]</scope>
    <source>
        <strain evidence="8 9">UAMH 11346</strain>
    </source>
</reference>
<feature type="disulfide bond" evidence="5">
    <location>
        <begin position="58"/>
        <end position="134"/>
    </location>
</feature>
<dbReference type="STRING" id="1262450.S3BSZ7"/>
<dbReference type="EMBL" id="KE148177">
    <property type="protein sequence ID" value="EPE02536.1"/>
    <property type="molecule type" value="Genomic_DNA"/>
</dbReference>
<evidence type="ECO:0000256" key="4">
    <source>
        <dbReference type="PIRSR" id="PIRSR000948-1"/>
    </source>
</evidence>
<evidence type="ECO:0000313" key="9">
    <source>
        <dbReference type="Proteomes" id="UP000016923"/>
    </source>
</evidence>
<dbReference type="GO" id="GO:0046872">
    <property type="term" value="F:metal ion binding"/>
    <property type="evidence" value="ECO:0007669"/>
    <property type="project" value="UniProtKB-KW"/>
</dbReference>
<dbReference type="OrthoDB" id="282973at2759"/>
<dbReference type="InterPro" id="IPR011160">
    <property type="entry name" value="Sphingomy_PDE"/>
</dbReference>
<keyword evidence="4" id="KW-0862">Zinc</keyword>
<dbReference type="eggNOG" id="KOG3770">
    <property type="taxonomic scope" value="Eukaryota"/>
</dbReference>
<evidence type="ECO:0000259" key="7">
    <source>
        <dbReference type="Pfam" id="PF00149"/>
    </source>
</evidence>
<evidence type="ECO:0000256" key="3">
    <source>
        <dbReference type="PIRNR" id="PIRNR000948"/>
    </source>
</evidence>
<dbReference type="AlphaFoldDB" id="S3BSZ7"/>
<dbReference type="CDD" id="cd00842">
    <property type="entry name" value="MPP_ASMase"/>
    <property type="match status" value="1"/>
</dbReference>
<feature type="binding site" evidence="4">
    <location>
        <position position="245"/>
    </location>
    <ligand>
        <name>Zn(2+)</name>
        <dbReference type="ChEBI" id="CHEBI:29105"/>
        <label>1</label>
    </ligand>
</feature>
<dbReference type="GO" id="GO:0016020">
    <property type="term" value="C:membrane"/>
    <property type="evidence" value="ECO:0007669"/>
    <property type="project" value="GOC"/>
</dbReference>
<comment type="cofactor">
    <cofactor evidence="4">
        <name>Zn(2+)</name>
        <dbReference type="ChEBI" id="CHEBI:29105"/>
    </cofactor>
    <text evidence="4">Binds 2 Zn(2+) ions per subunit.</text>
</comment>